<name>A0A843TPY2_COLES</name>
<protein>
    <submittedName>
        <fullName evidence="1">Uncharacterized protein</fullName>
    </submittedName>
</protein>
<comment type="caution">
    <text evidence="1">The sequence shown here is derived from an EMBL/GenBank/DDBJ whole genome shotgun (WGS) entry which is preliminary data.</text>
</comment>
<dbReference type="AlphaFoldDB" id="A0A843TPY2"/>
<accession>A0A843TPY2</accession>
<proteinExistence type="predicted"/>
<dbReference type="EMBL" id="NMUH01000099">
    <property type="protein sequence ID" value="MQL71493.1"/>
    <property type="molecule type" value="Genomic_DNA"/>
</dbReference>
<gene>
    <name evidence="1" type="ORF">Taro_003779</name>
</gene>
<evidence type="ECO:0000313" key="2">
    <source>
        <dbReference type="Proteomes" id="UP000652761"/>
    </source>
</evidence>
<organism evidence="1 2">
    <name type="scientific">Colocasia esculenta</name>
    <name type="common">Wild taro</name>
    <name type="synonym">Arum esculentum</name>
    <dbReference type="NCBI Taxonomy" id="4460"/>
    <lineage>
        <taxon>Eukaryota</taxon>
        <taxon>Viridiplantae</taxon>
        <taxon>Streptophyta</taxon>
        <taxon>Embryophyta</taxon>
        <taxon>Tracheophyta</taxon>
        <taxon>Spermatophyta</taxon>
        <taxon>Magnoliopsida</taxon>
        <taxon>Liliopsida</taxon>
        <taxon>Araceae</taxon>
        <taxon>Aroideae</taxon>
        <taxon>Colocasieae</taxon>
        <taxon>Colocasia</taxon>
    </lineage>
</organism>
<sequence length="65" mass="7350">MSSQDSIVRTGAMQNTVNSPCRVQPVRRQWTCAKAKKTYGDLDKESLTQSGVFPVERWSMSRESV</sequence>
<reference evidence="1" key="1">
    <citation type="submission" date="2017-07" db="EMBL/GenBank/DDBJ databases">
        <title>Taro Niue Genome Assembly and Annotation.</title>
        <authorList>
            <person name="Atibalentja N."/>
            <person name="Keating K."/>
            <person name="Fields C.J."/>
        </authorList>
    </citation>
    <scope>NUCLEOTIDE SEQUENCE</scope>
    <source>
        <strain evidence="1">Niue_2</strain>
        <tissue evidence="1">Leaf</tissue>
    </source>
</reference>
<keyword evidence="2" id="KW-1185">Reference proteome</keyword>
<evidence type="ECO:0000313" key="1">
    <source>
        <dbReference type="EMBL" id="MQL71493.1"/>
    </source>
</evidence>
<dbReference type="Proteomes" id="UP000652761">
    <property type="component" value="Unassembled WGS sequence"/>
</dbReference>